<keyword evidence="8" id="KW-1185">Reference proteome</keyword>
<keyword evidence="2" id="KW-1003">Cell membrane</keyword>
<accession>A0A562JC04</accession>
<dbReference type="InterPro" id="IPR012809">
    <property type="entry name" value="ECF_CbiQ"/>
</dbReference>
<dbReference type="Pfam" id="PF02361">
    <property type="entry name" value="CbiQ"/>
    <property type="match status" value="1"/>
</dbReference>
<dbReference type="NCBIfam" id="TIGR02454">
    <property type="entry name" value="ECF_T_CbiQ"/>
    <property type="match status" value="1"/>
</dbReference>
<feature type="transmembrane region" description="Helical" evidence="6">
    <location>
        <begin position="238"/>
        <end position="260"/>
    </location>
</feature>
<evidence type="ECO:0000256" key="6">
    <source>
        <dbReference type="SAM" id="Phobius"/>
    </source>
</evidence>
<dbReference type="InterPro" id="IPR003339">
    <property type="entry name" value="ABC/ECF_trnsptr_transmembrane"/>
</dbReference>
<dbReference type="GO" id="GO:0006824">
    <property type="term" value="P:cobalt ion transport"/>
    <property type="evidence" value="ECO:0007669"/>
    <property type="project" value="InterPro"/>
</dbReference>
<dbReference type="GO" id="GO:0043190">
    <property type="term" value="C:ATP-binding cassette (ABC) transporter complex"/>
    <property type="evidence" value="ECO:0007669"/>
    <property type="project" value="InterPro"/>
</dbReference>
<feature type="transmembrane region" description="Helical" evidence="6">
    <location>
        <begin position="27"/>
        <end position="45"/>
    </location>
</feature>
<evidence type="ECO:0000256" key="1">
    <source>
        <dbReference type="ARBA" id="ARBA00004651"/>
    </source>
</evidence>
<feature type="transmembrane region" description="Helical" evidence="6">
    <location>
        <begin position="116"/>
        <end position="139"/>
    </location>
</feature>
<dbReference type="CDD" id="cd16914">
    <property type="entry name" value="EcfT"/>
    <property type="match status" value="1"/>
</dbReference>
<feature type="transmembrane region" description="Helical" evidence="6">
    <location>
        <begin position="51"/>
        <end position="68"/>
    </location>
</feature>
<evidence type="ECO:0000256" key="3">
    <source>
        <dbReference type="ARBA" id="ARBA00022692"/>
    </source>
</evidence>
<dbReference type="PANTHER" id="PTHR34857:SF2">
    <property type="entry name" value="SLL0384 PROTEIN"/>
    <property type="match status" value="1"/>
</dbReference>
<evidence type="ECO:0000256" key="5">
    <source>
        <dbReference type="ARBA" id="ARBA00023136"/>
    </source>
</evidence>
<evidence type="ECO:0000313" key="8">
    <source>
        <dbReference type="Proteomes" id="UP000315343"/>
    </source>
</evidence>
<evidence type="ECO:0000256" key="2">
    <source>
        <dbReference type="ARBA" id="ARBA00022475"/>
    </source>
</evidence>
<sequence length="268" mass="30408">MNKITKSMYGLRYFDEIAQNDTVIHKLNPLVKLLASFFYILTAVSFNKYEIVALIPLAIYPSIVFNLGDIKVMPVLKRSLLVLPLIMLVGISNPILDKEAVVIFENMIVSRGILSYISLIIKSTLSVMCGMLLIATTSVDDIAKALGSLHVPKIFIMVFLLTYRYTYVLIEEFSTISTSYFLRAPGQKGIHNNMWGPLLGQLLMRTYDRAQSIYSAMCLRGYQGEYYTAKNIFRINDYVYLILCVVFLLLVRFYNVPVILGNIMTGAF</sequence>
<reference evidence="7 8" key="1">
    <citation type="submission" date="2019-07" db="EMBL/GenBank/DDBJ databases">
        <title>Genomic Encyclopedia of Type Strains, Phase I: the one thousand microbial genomes (KMG-I) project.</title>
        <authorList>
            <person name="Kyrpides N."/>
        </authorList>
    </citation>
    <scope>NUCLEOTIDE SEQUENCE [LARGE SCALE GENOMIC DNA]</scope>
    <source>
        <strain evidence="7 8">DSM 13558</strain>
    </source>
</reference>
<organism evidence="7 8">
    <name type="scientific">Sedimentibacter saalensis</name>
    <dbReference type="NCBI Taxonomy" id="130788"/>
    <lineage>
        <taxon>Bacteria</taxon>
        <taxon>Bacillati</taxon>
        <taxon>Bacillota</taxon>
        <taxon>Tissierellia</taxon>
        <taxon>Sedimentibacter</taxon>
    </lineage>
</organism>
<keyword evidence="5 6" id="KW-0472">Membrane</keyword>
<dbReference type="InterPro" id="IPR051611">
    <property type="entry name" value="ECF_transporter_component"/>
</dbReference>
<dbReference type="EMBL" id="VLKH01000004">
    <property type="protein sequence ID" value="TWH80650.1"/>
    <property type="molecule type" value="Genomic_DNA"/>
</dbReference>
<evidence type="ECO:0000313" key="7">
    <source>
        <dbReference type="EMBL" id="TWH80650.1"/>
    </source>
</evidence>
<dbReference type="PANTHER" id="PTHR34857">
    <property type="entry name" value="SLL0384 PROTEIN"/>
    <property type="match status" value="1"/>
</dbReference>
<comment type="caution">
    <text evidence="7">The sequence shown here is derived from an EMBL/GenBank/DDBJ whole genome shotgun (WGS) entry which is preliminary data.</text>
</comment>
<comment type="subcellular location">
    <subcellularLocation>
        <location evidence="1">Cell membrane</location>
        <topology evidence="1">Multi-pass membrane protein</topology>
    </subcellularLocation>
</comment>
<evidence type="ECO:0000256" key="4">
    <source>
        <dbReference type="ARBA" id="ARBA00022989"/>
    </source>
</evidence>
<keyword evidence="3 6" id="KW-0812">Transmembrane</keyword>
<gene>
    <name evidence="7" type="ORF">LY60_01912</name>
</gene>
<dbReference type="AlphaFoldDB" id="A0A562JC04"/>
<keyword evidence="4 6" id="KW-1133">Transmembrane helix</keyword>
<name>A0A562JC04_9FIRM</name>
<dbReference type="RefSeq" id="WP_145082670.1">
    <property type="nucleotide sequence ID" value="NZ_VLKH01000004.1"/>
</dbReference>
<dbReference type="Proteomes" id="UP000315343">
    <property type="component" value="Unassembled WGS sequence"/>
</dbReference>
<dbReference type="OrthoDB" id="8585740at2"/>
<protein>
    <submittedName>
        <fullName evidence="7">Cobalt/nickel transport system permease protein</fullName>
    </submittedName>
</protein>
<proteinExistence type="predicted"/>
<feature type="transmembrane region" description="Helical" evidence="6">
    <location>
        <begin position="151"/>
        <end position="170"/>
    </location>
</feature>